<keyword evidence="4" id="KW-1185">Reference proteome</keyword>
<keyword evidence="3" id="KW-0808">Transferase</keyword>
<dbReference type="InterPro" id="IPR050879">
    <property type="entry name" value="Acyltransferase_3"/>
</dbReference>
<sequence length="360" mass="42963">MKNNKLKKLEAIRGFSALYVVLFHMLPQKIYFLGINVGILFRFGSEAVILFFVLSGFVIKYSWEKSTDKSFHSYFIRRFIRIYIPLFFIFLIGYLLKCYSEGALANPEWKTLLGNIFMLQDVISLKPNVVSPTYMGNGLLWSLSYEWWFYMLFIFLTKKISKTKINTLVNIIVIVAAISYLIYPFIVNRIAMYFAIWWIGVKFADIYLTGGKYSFKSMLPYAYVVALIITILGLNFYLNFSYTKIYKYPLVAYPFVELRHFIFSFIIMFGAIIWHRWHWIGFNNIFGIFKYFAPFSYVIYISHDYLVVKATYLNFINHKIVEYVLYFILMLLFSYLIEVIVYKRIKKYVMYYFVNKSIKN</sequence>
<reference evidence="3 4" key="1">
    <citation type="submission" date="2016-10" db="EMBL/GenBank/DDBJ databases">
        <authorList>
            <person name="de Groot N.N."/>
        </authorList>
    </citation>
    <scope>NUCLEOTIDE SEQUENCE [LARGE SCALE GENOMIC DNA]</scope>
    <source>
        <strain evidence="3 4">DSM 24956</strain>
    </source>
</reference>
<gene>
    <name evidence="3" type="ORF">SAMN05444411_10339</name>
</gene>
<keyword evidence="1" id="KW-0812">Transmembrane</keyword>
<dbReference type="RefSeq" id="WP_090122064.1">
    <property type="nucleotide sequence ID" value="NZ_FNNJ01000003.1"/>
</dbReference>
<feature type="transmembrane region" description="Helical" evidence="1">
    <location>
        <begin position="284"/>
        <end position="303"/>
    </location>
</feature>
<evidence type="ECO:0000313" key="3">
    <source>
        <dbReference type="EMBL" id="SDX07854.1"/>
    </source>
</evidence>
<keyword evidence="3" id="KW-0012">Acyltransferase</keyword>
<keyword evidence="1" id="KW-1133">Transmembrane helix</keyword>
<proteinExistence type="predicted"/>
<feature type="transmembrane region" description="Helical" evidence="1">
    <location>
        <begin position="79"/>
        <end position="96"/>
    </location>
</feature>
<evidence type="ECO:0000259" key="2">
    <source>
        <dbReference type="Pfam" id="PF01757"/>
    </source>
</evidence>
<dbReference type="Pfam" id="PF01757">
    <property type="entry name" value="Acyl_transf_3"/>
    <property type="match status" value="1"/>
</dbReference>
<dbReference type="GO" id="GO:0016787">
    <property type="term" value="F:hydrolase activity"/>
    <property type="evidence" value="ECO:0007669"/>
    <property type="project" value="UniProtKB-KW"/>
</dbReference>
<dbReference type="AlphaFoldDB" id="A0A1H2YT67"/>
<name>A0A1H2YT67_9FLAO</name>
<dbReference type="EMBL" id="FNNJ01000003">
    <property type="protein sequence ID" value="SDX07854.1"/>
    <property type="molecule type" value="Genomic_DNA"/>
</dbReference>
<dbReference type="InterPro" id="IPR002656">
    <property type="entry name" value="Acyl_transf_3_dom"/>
</dbReference>
<feature type="transmembrane region" description="Helical" evidence="1">
    <location>
        <begin position="39"/>
        <end position="59"/>
    </location>
</feature>
<keyword evidence="1" id="KW-0472">Membrane</keyword>
<feature type="transmembrane region" description="Helical" evidence="1">
    <location>
        <begin position="12"/>
        <end position="33"/>
    </location>
</feature>
<feature type="transmembrane region" description="Helical" evidence="1">
    <location>
        <begin position="221"/>
        <end position="238"/>
    </location>
</feature>
<accession>A0A1H2YT67</accession>
<keyword evidence="3" id="KW-0378">Hydrolase</keyword>
<dbReference type="GO" id="GO:0016747">
    <property type="term" value="F:acyltransferase activity, transferring groups other than amino-acyl groups"/>
    <property type="evidence" value="ECO:0007669"/>
    <property type="project" value="InterPro"/>
</dbReference>
<feature type="transmembrane region" description="Helical" evidence="1">
    <location>
        <begin position="138"/>
        <end position="156"/>
    </location>
</feature>
<dbReference type="STRING" id="762486.SAMN05444411_10339"/>
<dbReference type="PANTHER" id="PTHR23028">
    <property type="entry name" value="ACETYLTRANSFERASE"/>
    <property type="match status" value="1"/>
</dbReference>
<feature type="transmembrane region" description="Helical" evidence="1">
    <location>
        <begin position="168"/>
        <end position="186"/>
    </location>
</feature>
<organism evidence="3 4">
    <name type="scientific">Lutibacter oricola</name>
    <dbReference type="NCBI Taxonomy" id="762486"/>
    <lineage>
        <taxon>Bacteria</taxon>
        <taxon>Pseudomonadati</taxon>
        <taxon>Bacteroidota</taxon>
        <taxon>Flavobacteriia</taxon>
        <taxon>Flavobacteriales</taxon>
        <taxon>Flavobacteriaceae</taxon>
        <taxon>Lutibacter</taxon>
    </lineage>
</organism>
<feature type="domain" description="Acyltransferase 3" evidence="2">
    <location>
        <begin position="8"/>
        <end position="338"/>
    </location>
</feature>
<dbReference type="Proteomes" id="UP000199595">
    <property type="component" value="Unassembled WGS sequence"/>
</dbReference>
<feature type="transmembrane region" description="Helical" evidence="1">
    <location>
        <begin position="258"/>
        <end position="277"/>
    </location>
</feature>
<evidence type="ECO:0000256" key="1">
    <source>
        <dbReference type="SAM" id="Phobius"/>
    </source>
</evidence>
<feature type="transmembrane region" description="Helical" evidence="1">
    <location>
        <begin position="323"/>
        <end position="342"/>
    </location>
</feature>
<evidence type="ECO:0000313" key="4">
    <source>
        <dbReference type="Proteomes" id="UP000199595"/>
    </source>
</evidence>
<dbReference type="OrthoDB" id="9796461at2"/>
<protein>
    <submittedName>
        <fullName evidence="3">Peptidoglycan/LPS O-acetylase OafA/YrhL, contains acyltransferase and SGNH-hydrolase domains</fullName>
    </submittedName>
</protein>
<feature type="transmembrane region" description="Helical" evidence="1">
    <location>
        <begin position="192"/>
        <end position="209"/>
    </location>
</feature>